<dbReference type="RefSeq" id="WP_072934288.1">
    <property type="nucleotide sequence ID" value="NZ_FQUG01000002.1"/>
</dbReference>
<dbReference type="InterPro" id="IPR029489">
    <property type="entry name" value="OGT/SEC/SPY_C"/>
</dbReference>
<feature type="domain" description="O-GlcNAc transferase C-terminal" evidence="6">
    <location>
        <begin position="2"/>
        <end position="101"/>
    </location>
</feature>
<dbReference type="Proteomes" id="UP000184404">
    <property type="component" value="Unassembled WGS sequence"/>
</dbReference>
<name>A0A1M4SK07_9FIRM</name>
<evidence type="ECO:0000256" key="2">
    <source>
        <dbReference type="ARBA" id="ARBA00022676"/>
    </source>
</evidence>
<evidence type="ECO:0000313" key="7">
    <source>
        <dbReference type="EMBL" id="SHE32488.1"/>
    </source>
</evidence>
<dbReference type="Gene3D" id="3.40.50.2000">
    <property type="entry name" value="Glycogen Phosphorylase B"/>
    <property type="match status" value="2"/>
</dbReference>
<dbReference type="AlphaFoldDB" id="A0A1M4SK07"/>
<keyword evidence="4" id="KW-0677">Repeat</keyword>
<evidence type="ECO:0000256" key="3">
    <source>
        <dbReference type="ARBA" id="ARBA00022679"/>
    </source>
</evidence>
<feature type="domain" description="O-GlcNAc transferase C-terminal" evidence="6">
    <location>
        <begin position="651"/>
        <end position="826"/>
    </location>
</feature>
<dbReference type="GO" id="GO:0016757">
    <property type="term" value="F:glycosyltransferase activity"/>
    <property type="evidence" value="ECO:0007669"/>
    <property type="project" value="UniProtKB-KW"/>
</dbReference>
<dbReference type="STRING" id="1123243.SAMN02745190_00161"/>
<organism evidence="7 8">
    <name type="scientific">Schwartzia succinivorans DSM 10502</name>
    <dbReference type="NCBI Taxonomy" id="1123243"/>
    <lineage>
        <taxon>Bacteria</taxon>
        <taxon>Bacillati</taxon>
        <taxon>Bacillota</taxon>
        <taxon>Negativicutes</taxon>
        <taxon>Selenomonadales</taxon>
        <taxon>Selenomonadaceae</taxon>
        <taxon>Schwartzia</taxon>
    </lineage>
</organism>
<gene>
    <name evidence="7" type="ORF">SAMN02745190_00161</name>
</gene>
<dbReference type="InterPro" id="IPR051939">
    <property type="entry name" value="Glycosyltr_41/O-GlcNAc_trsf"/>
</dbReference>
<evidence type="ECO:0000313" key="8">
    <source>
        <dbReference type="Proteomes" id="UP000184404"/>
    </source>
</evidence>
<protein>
    <submittedName>
        <fullName evidence="7">Glycosyl transferase family 41</fullName>
    </submittedName>
</protein>
<evidence type="ECO:0000256" key="5">
    <source>
        <dbReference type="ARBA" id="ARBA00022803"/>
    </source>
</evidence>
<dbReference type="OrthoDB" id="1660777at2"/>
<dbReference type="Pfam" id="PF13844">
    <property type="entry name" value="Glyco_transf_41"/>
    <property type="match status" value="3"/>
</dbReference>
<keyword evidence="2" id="KW-0328">Glycosyltransferase</keyword>
<dbReference type="Gene3D" id="3.40.50.11380">
    <property type="match status" value="2"/>
</dbReference>
<sequence length="834" mass="94147">MKDKIRVGYISDEFCQVPMLPLLVSFFGMHDSDEFEVICYMTGTADTLTESFREASDEWRDISKCGDETAADVIRRDALDILVDISENGVAEKIFERRPAQCCLSISDMAEKLGGIPYGMAVLPGMPIANLLPPFRSRGGVTLGIFCSPKNMTREEVSCLKTILKHVPSAKLRVSVSVPDASMAEPLLSAGISAGAIELAVEDGMNWESLSDVDVLLGFGELRTWELYMSLYAGVPTLLSPSSPLWMHHFLADNGFETWAAASFETQAEAAIRLARGKEMLAKERASLRAKLQKTAVMDVRRFMNEWEAALEKLARGDESSEERLAFCRKNAKKRFQNGNFRSALRFLEEAYAIEKSEEMAYIRGVSLWKNERLQDALDIAAEWLDDSKLRETLTKEQLYAWCDLRALTAGHADHENTEKYLLERIEASKPLALETQTGAYGQWLLSFNAKDVNEKELFQKHCGYQKLFDGITPLKPKNRNHGKLRIGYLSPNLNHHVMEYFVWPFFECCDREKFEIYGYNTGKIDDRTETLKSFAKGWHNLEGKTAWEIAETVRRDEIDVLVELGGHTSKSGLAAFAYKPAPVQISGLGYMATTGLTETDYFITDGFIDPLGMNDEYFTEKLLRLTSQFCYRPRPNLPESKGVPCKANGYVTFGVFNNYLKITDEMLCVWKKIMDIVPNSIMLFKSESYSVPEMVLKSLDRMEKLGMDIGRIILEGASPDYMERYLNVDIALDTYPYPGGATTCDALWMGVPVVTKYGTRHSSRFAYGILSEVGLSELASKDDEGYVERAVGLANDVELLDALHKNIRGMMQNSNLMNEKTYMKEVEKLYEEV</sequence>
<proteinExistence type="predicted"/>
<dbReference type="PANTHER" id="PTHR44835">
    <property type="entry name" value="UDP-N-ACETYLGLUCOSAMINE--PEPTIDE N-ACETYLGLUCOSAMINYLTRANSFERASE SPINDLY-RELATED"/>
    <property type="match status" value="1"/>
</dbReference>
<keyword evidence="5" id="KW-0802">TPR repeat</keyword>
<reference evidence="7 8" key="1">
    <citation type="submission" date="2016-11" db="EMBL/GenBank/DDBJ databases">
        <authorList>
            <person name="Jaros S."/>
            <person name="Januszkiewicz K."/>
            <person name="Wedrychowicz H."/>
        </authorList>
    </citation>
    <scope>NUCLEOTIDE SEQUENCE [LARGE SCALE GENOMIC DNA]</scope>
    <source>
        <strain evidence="7 8">DSM 10502</strain>
    </source>
</reference>
<keyword evidence="8" id="KW-1185">Reference proteome</keyword>
<dbReference type="PANTHER" id="PTHR44835:SF1">
    <property type="entry name" value="PROTEIN O-GLCNAC TRANSFERASE"/>
    <property type="match status" value="1"/>
</dbReference>
<dbReference type="EMBL" id="FQUG01000002">
    <property type="protein sequence ID" value="SHE32488.1"/>
    <property type="molecule type" value="Genomic_DNA"/>
</dbReference>
<feature type="domain" description="O-GlcNAc transferase C-terminal" evidence="6">
    <location>
        <begin position="479"/>
        <end position="630"/>
    </location>
</feature>
<evidence type="ECO:0000256" key="4">
    <source>
        <dbReference type="ARBA" id="ARBA00022737"/>
    </source>
</evidence>
<evidence type="ECO:0000256" key="1">
    <source>
        <dbReference type="ARBA" id="ARBA00004922"/>
    </source>
</evidence>
<keyword evidence="3 7" id="KW-0808">Transferase</keyword>
<comment type="pathway">
    <text evidence="1">Protein modification; protein glycosylation.</text>
</comment>
<evidence type="ECO:0000259" key="6">
    <source>
        <dbReference type="Pfam" id="PF13844"/>
    </source>
</evidence>
<accession>A0A1M4SK07</accession>